<sequence>MLKPKRTAGSRDLAAIEMRRSLAQRIKELTEEPGEHLTPIPGLSLYHRTSPTPCFRASYEPGLSIFVQGRKRILLGGTEYLCDGWSFLLSSIDVPAQSQIIEASEKTPLLSIFLRLDMPMVREVLSRDDIPEGPPSAHRQGLVVGETTVGLLRAAMRMLELLDTPEDIPFLSPLAHREILYHILRTPQAGRLRAIATSGDLVQRTGRAISWLRENYAKPLHMEALASTARMGVSTLHHQFRALTGMSPLQYQKQLRLQTARLRMLMDGFNATTAAYEVGYESVSQFSREYSRFFGLPPIRDVKALKNVNTALESVV</sequence>
<keyword evidence="2" id="KW-1185">Reference proteome</keyword>
<evidence type="ECO:0000313" key="1">
    <source>
        <dbReference type="EMBL" id="MBB5339580.1"/>
    </source>
</evidence>
<evidence type="ECO:0000313" key="2">
    <source>
        <dbReference type="Proteomes" id="UP000569005"/>
    </source>
</evidence>
<comment type="caution">
    <text evidence="1">The sequence shown here is derived from an EMBL/GenBank/DDBJ whole genome shotgun (WGS) entry which is preliminary data.</text>
</comment>
<name>A0ACC5NYE4_9BACT</name>
<accession>A0ACC5NYE4</accession>
<protein>
    <submittedName>
        <fullName evidence="1">AraC-like DNA-binding protein</fullName>
    </submittedName>
</protein>
<dbReference type="EMBL" id="JACHEA010000001">
    <property type="protein sequence ID" value="MBB5339580.1"/>
    <property type="molecule type" value="Genomic_DNA"/>
</dbReference>
<dbReference type="Proteomes" id="UP000569005">
    <property type="component" value="Unassembled WGS sequence"/>
</dbReference>
<gene>
    <name evidence="1" type="ORF">HDF13_001913</name>
</gene>
<organism evidence="1 2">
    <name type="scientific">Tunturiibacter gelidiferens</name>
    <dbReference type="NCBI Taxonomy" id="3069689"/>
    <lineage>
        <taxon>Bacteria</taxon>
        <taxon>Pseudomonadati</taxon>
        <taxon>Acidobacteriota</taxon>
        <taxon>Terriglobia</taxon>
        <taxon>Terriglobales</taxon>
        <taxon>Acidobacteriaceae</taxon>
        <taxon>Tunturiibacter</taxon>
    </lineage>
</organism>
<proteinExistence type="predicted"/>
<reference evidence="1" key="1">
    <citation type="submission" date="2020-08" db="EMBL/GenBank/DDBJ databases">
        <title>Genomic Encyclopedia of Type Strains, Phase IV (KMG-V): Genome sequencing to study the core and pangenomes of soil and plant-associated prokaryotes.</title>
        <authorList>
            <person name="Whitman W."/>
        </authorList>
    </citation>
    <scope>NUCLEOTIDE SEQUENCE</scope>
    <source>
        <strain evidence="1">M8UP15</strain>
    </source>
</reference>